<proteinExistence type="predicted"/>
<accession>A0ACB9D1D2</accession>
<protein>
    <submittedName>
        <fullName evidence="1">Uncharacterized protein</fullName>
    </submittedName>
</protein>
<gene>
    <name evidence="1" type="ORF">L2E82_30548</name>
</gene>
<reference evidence="1 2" key="2">
    <citation type="journal article" date="2022" name="Mol. Ecol. Resour.">
        <title>The genomes of chicory, endive, great burdock and yacon provide insights into Asteraceae paleo-polyploidization history and plant inulin production.</title>
        <authorList>
            <person name="Fan W."/>
            <person name="Wang S."/>
            <person name="Wang H."/>
            <person name="Wang A."/>
            <person name="Jiang F."/>
            <person name="Liu H."/>
            <person name="Zhao H."/>
            <person name="Xu D."/>
            <person name="Zhang Y."/>
        </authorList>
    </citation>
    <scope>NUCLEOTIDE SEQUENCE [LARGE SCALE GENOMIC DNA]</scope>
    <source>
        <strain evidence="2">cv. Punajuju</strain>
        <tissue evidence="1">Leaves</tissue>
    </source>
</reference>
<evidence type="ECO:0000313" key="1">
    <source>
        <dbReference type="EMBL" id="KAI3740127.1"/>
    </source>
</evidence>
<reference evidence="2" key="1">
    <citation type="journal article" date="2022" name="Mol. Ecol. Resour.">
        <title>The genomes of chicory, endive, great burdock and yacon provide insights into Asteraceae palaeo-polyploidization history and plant inulin production.</title>
        <authorList>
            <person name="Fan W."/>
            <person name="Wang S."/>
            <person name="Wang H."/>
            <person name="Wang A."/>
            <person name="Jiang F."/>
            <person name="Liu H."/>
            <person name="Zhao H."/>
            <person name="Xu D."/>
            <person name="Zhang Y."/>
        </authorList>
    </citation>
    <scope>NUCLEOTIDE SEQUENCE [LARGE SCALE GENOMIC DNA]</scope>
    <source>
        <strain evidence="2">cv. Punajuju</strain>
    </source>
</reference>
<name>A0ACB9D1D2_CICIN</name>
<dbReference type="Proteomes" id="UP001055811">
    <property type="component" value="Linkage Group LG05"/>
</dbReference>
<sequence length="502" mass="56969">MKEAVEVIIDQRKVIIRAKEMDGGVFEHEEGDENQFNDNREEVYSSDDENSQAMSGDELSDDSSDDEYEGSFEESIIQFGVHLQQTLPEWKNKYLCYKPLKKLLKNLPPIPTVEDVDDHPQPSPNRNPTAVNSEGNPPHLPPHLADIQQWFVRILNEELDKFNDFYVDKQEEFVIRFQVDHMIREEKMIAAYDLIEIYCELTVARLAVIESHKSCPIDLKEAITSVIFAAHRCSDIRELVDARKNFTTKYGKDFVSAALELCPDNGVNRMFDFDDGLDPVMKEQLDREVEDFARRLNSVWPKRLREWEDDDADDDDDDDDHMGNVDQREALENLDFIYLCLDEIVDGGMILETDGNMIAGKVATHTCEKAEGYHPDEESPIGGKEQTLSPKGSISSKEKSHGPNPIPLDPEGEDNTGHLEKAEEIKNKSPIEENGSPIKKIDSLSKNLKSAEVSKEGNGTEEGKSEGISDKLEILLSRETPLKKKLKLIEEEEAANMDKSTQ</sequence>
<comment type="caution">
    <text evidence="1">The sequence shown here is derived from an EMBL/GenBank/DDBJ whole genome shotgun (WGS) entry which is preliminary data.</text>
</comment>
<dbReference type="EMBL" id="CM042013">
    <property type="protein sequence ID" value="KAI3740127.1"/>
    <property type="molecule type" value="Genomic_DNA"/>
</dbReference>
<keyword evidence="2" id="KW-1185">Reference proteome</keyword>
<evidence type="ECO:0000313" key="2">
    <source>
        <dbReference type="Proteomes" id="UP001055811"/>
    </source>
</evidence>
<organism evidence="1 2">
    <name type="scientific">Cichorium intybus</name>
    <name type="common">Chicory</name>
    <dbReference type="NCBI Taxonomy" id="13427"/>
    <lineage>
        <taxon>Eukaryota</taxon>
        <taxon>Viridiplantae</taxon>
        <taxon>Streptophyta</taxon>
        <taxon>Embryophyta</taxon>
        <taxon>Tracheophyta</taxon>
        <taxon>Spermatophyta</taxon>
        <taxon>Magnoliopsida</taxon>
        <taxon>eudicotyledons</taxon>
        <taxon>Gunneridae</taxon>
        <taxon>Pentapetalae</taxon>
        <taxon>asterids</taxon>
        <taxon>campanulids</taxon>
        <taxon>Asterales</taxon>
        <taxon>Asteraceae</taxon>
        <taxon>Cichorioideae</taxon>
        <taxon>Cichorieae</taxon>
        <taxon>Cichoriinae</taxon>
        <taxon>Cichorium</taxon>
    </lineage>
</organism>